<sequence>MHREYTPVLLLVITGQAVAHKEALLGYIRCKHCGPRGRVVVRIEGRSFQNGILKQESVAEFNFLEPVRKPLESSFFSTFERAISSFRTSSNKQVRAIPNSLNQQSVTWGVRLVPGRRGSSLVRQNNSGGH</sequence>
<reference evidence="1 2" key="1">
    <citation type="submission" date="2019-02" db="EMBL/GenBank/DDBJ databases">
        <title>Deep-cultivation of Planctomycetes and their phenomic and genomic characterization uncovers novel biology.</title>
        <authorList>
            <person name="Wiegand S."/>
            <person name="Jogler M."/>
            <person name="Boedeker C."/>
            <person name="Pinto D."/>
            <person name="Vollmers J."/>
            <person name="Rivas-Marin E."/>
            <person name="Kohn T."/>
            <person name="Peeters S.H."/>
            <person name="Heuer A."/>
            <person name="Rast P."/>
            <person name="Oberbeckmann S."/>
            <person name="Bunk B."/>
            <person name="Jeske O."/>
            <person name="Meyerdierks A."/>
            <person name="Storesund J.E."/>
            <person name="Kallscheuer N."/>
            <person name="Luecker S."/>
            <person name="Lage O.M."/>
            <person name="Pohl T."/>
            <person name="Merkel B.J."/>
            <person name="Hornburger P."/>
            <person name="Mueller R.-W."/>
            <person name="Bruemmer F."/>
            <person name="Labrenz M."/>
            <person name="Spormann A.M."/>
            <person name="Op den Camp H."/>
            <person name="Overmann J."/>
            <person name="Amann R."/>
            <person name="Jetten M.S.M."/>
            <person name="Mascher T."/>
            <person name="Medema M.H."/>
            <person name="Devos D.P."/>
            <person name="Kaster A.-K."/>
            <person name="Ovreas L."/>
            <person name="Rohde M."/>
            <person name="Galperin M.Y."/>
            <person name="Jogler C."/>
        </authorList>
    </citation>
    <scope>NUCLEOTIDE SEQUENCE [LARGE SCALE GENOMIC DNA]</scope>
    <source>
        <strain evidence="1 2">Mal48</strain>
    </source>
</reference>
<dbReference type="EMBL" id="CP036267">
    <property type="protein sequence ID" value="QDT32958.1"/>
    <property type="molecule type" value="Genomic_DNA"/>
</dbReference>
<accession>A0A517QMT8</accession>
<name>A0A517QMT8_9PLAN</name>
<keyword evidence="2" id="KW-1185">Reference proteome</keyword>
<proteinExistence type="predicted"/>
<evidence type="ECO:0000313" key="1">
    <source>
        <dbReference type="EMBL" id="QDT32958.1"/>
    </source>
</evidence>
<gene>
    <name evidence="1" type="ORF">Mal48_22080</name>
</gene>
<dbReference type="Proteomes" id="UP000315724">
    <property type="component" value="Chromosome"/>
</dbReference>
<protein>
    <submittedName>
        <fullName evidence="1">Uncharacterized protein</fullName>
    </submittedName>
</protein>
<dbReference type="AlphaFoldDB" id="A0A517QMT8"/>
<organism evidence="1 2">
    <name type="scientific">Thalassoglobus polymorphus</name>
    <dbReference type="NCBI Taxonomy" id="2527994"/>
    <lineage>
        <taxon>Bacteria</taxon>
        <taxon>Pseudomonadati</taxon>
        <taxon>Planctomycetota</taxon>
        <taxon>Planctomycetia</taxon>
        <taxon>Planctomycetales</taxon>
        <taxon>Planctomycetaceae</taxon>
        <taxon>Thalassoglobus</taxon>
    </lineage>
</organism>
<dbReference type="KEGG" id="tpol:Mal48_22080"/>
<evidence type="ECO:0000313" key="2">
    <source>
        <dbReference type="Proteomes" id="UP000315724"/>
    </source>
</evidence>